<dbReference type="PANTHER" id="PTHR33164:SF43">
    <property type="entry name" value="HTH-TYPE TRANSCRIPTIONAL REPRESSOR YETL"/>
    <property type="match status" value="1"/>
</dbReference>
<keyword evidence="3" id="KW-1185">Reference proteome</keyword>
<sequence length="300" mass="32238">MVHPDRDLVAEGVVDSRELLPALSELLGHLVWRAHARVALALAQELPAGVDVHAYAVLLILDSDVPHSQQELAEAAGVSRTTMTRVAGDLSARGLVERVRSPADRRSYALTRTAAGAAAAHDWQRHVGAMQDRLTAPFSADEQAELLDLLLRVVAPGLPTALLPALRGSIGFLVSRLHAVMHRDFLALLEPLGLEPRLFGALTAIASTEPVAQAELARLLGVSGARVVQIADALEEHGLIERRRDPADRRTSLLHLRPGADAVLAQARTVADAMNNRVAPLTAAETRRLSALLERFVTTL</sequence>
<dbReference type="Gene3D" id="1.10.10.10">
    <property type="entry name" value="Winged helix-like DNA-binding domain superfamily/Winged helix DNA-binding domain"/>
    <property type="match status" value="2"/>
</dbReference>
<evidence type="ECO:0000259" key="1">
    <source>
        <dbReference type="PROSITE" id="PS50995"/>
    </source>
</evidence>
<name>A0ABV5KFY5_9ACTN</name>
<evidence type="ECO:0000313" key="2">
    <source>
        <dbReference type="EMBL" id="MFB9315659.1"/>
    </source>
</evidence>
<feature type="domain" description="HTH marR-type" evidence="1">
    <location>
        <begin position="24"/>
        <end position="155"/>
    </location>
</feature>
<dbReference type="InterPro" id="IPR036390">
    <property type="entry name" value="WH_DNA-bd_sf"/>
</dbReference>
<dbReference type="InterPro" id="IPR039422">
    <property type="entry name" value="MarR/SlyA-like"/>
</dbReference>
<dbReference type="InterPro" id="IPR000835">
    <property type="entry name" value="HTH_MarR-typ"/>
</dbReference>
<reference evidence="2 3" key="1">
    <citation type="submission" date="2024-09" db="EMBL/GenBank/DDBJ databases">
        <authorList>
            <person name="Sun Q."/>
            <person name="Mori K."/>
        </authorList>
    </citation>
    <scope>NUCLEOTIDE SEQUENCE [LARGE SCALE GENOMIC DNA]</scope>
    <source>
        <strain evidence="2 3">JCM 9626</strain>
    </source>
</reference>
<gene>
    <name evidence="2" type="ORF">ACFFRI_21625</name>
</gene>
<dbReference type="SMART" id="SM00347">
    <property type="entry name" value="HTH_MARR"/>
    <property type="match status" value="2"/>
</dbReference>
<comment type="caution">
    <text evidence="2">The sequence shown here is derived from an EMBL/GenBank/DDBJ whole genome shotgun (WGS) entry which is preliminary data.</text>
</comment>
<organism evidence="2 3">
    <name type="scientific">Nocardioides plantarum</name>
    <dbReference type="NCBI Taxonomy" id="29299"/>
    <lineage>
        <taxon>Bacteria</taxon>
        <taxon>Bacillati</taxon>
        <taxon>Actinomycetota</taxon>
        <taxon>Actinomycetes</taxon>
        <taxon>Propionibacteriales</taxon>
        <taxon>Nocardioidaceae</taxon>
        <taxon>Nocardioides</taxon>
    </lineage>
</organism>
<dbReference type="SUPFAM" id="SSF46785">
    <property type="entry name" value="Winged helix' DNA-binding domain"/>
    <property type="match status" value="2"/>
</dbReference>
<dbReference type="InterPro" id="IPR036388">
    <property type="entry name" value="WH-like_DNA-bd_sf"/>
</dbReference>
<dbReference type="PROSITE" id="PS50995">
    <property type="entry name" value="HTH_MARR_2"/>
    <property type="match status" value="2"/>
</dbReference>
<feature type="domain" description="HTH marR-type" evidence="1">
    <location>
        <begin position="167"/>
        <end position="298"/>
    </location>
</feature>
<dbReference type="EMBL" id="JBHMDG010000037">
    <property type="protein sequence ID" value="MFB9315659.1"/>
    <property type="molecule type" value="Genomic_DNA"/>
</dbReference>
<dbReference type="Proteomes" id="UP001589750">
    <property type="component" value="Unassembled WGS sequence"/>
</dbReference>
<protein>
    <submittedName>
        <fullName evidence="2">MarR family winged helix-turn-helix transcriptional regulator</fullName>
    </submittedName>
</protein>
<evidence type="ECO:0000313" key="3">
    <source>
        <dbReference type="Proteomes" id="UP001589750"/>
    </source>
</evidence>
<dbReference type="PRINTS" id="PR00598">
    <property type="entry name" value="HTHMARR"/>
</dbReference>
<dbReference type="Pfam" id="PF12802">
    <property type="entry name" value="MarR_2"/>
    <property type="match status" value="2"/>
</dbReference>
<proteinExistence type="predicted"/>
<accession>A0ABV5KFY5</accession>
<dbReference type="PANTHER" id="PTHR33164">
    <property type="entry name" value="TRANSCRIPTIONAL REGULATOR, MARR FAMILY"/>
    <property type="match status" value="1"/>
</dbReference>
<dbReference type="RefSeq" id="WP_170215343.1">
    <property type="nucleotide sequence ID" value="NZ_JBHMDG010000037.1"/>
</dbReference>